<dbReference type="EMBL" id="UINC01017502">
    <property type="protein sequence ID" value="SVA72621.1"/>
    <property type="molecule type" value="Genomic_DNA"/>
</dbReference>
<proteinExistence type="predicted"/>
<organism evidence="1">
    <name type="scientific">marine metagenome</name>
    <dbReference type="NCBI Taxonomy" id="408172"/>
    <lineage>
        <taxon>unclassified sequences</taxon>
        <taxon>metagenomes</taxon>
        <taxon>ecological metagenomes</taxon>
    </lineage>
</organism>
<reference evidence="1" key="1">
    <citation type="submission" date="2018-05" db="EMBL/GenBank/DDBJ databases">
        <authorList>
            <person name="Lanie J.A."/>
            <person name="Ng W.-L."/>
            <person name="Kazmierczak K.M."/>
            <person name="Andrzejewski T.M."/>
            <person name="Davidsen T.M."/>
            <person name="Wayne K.J."/>
            <person name="Tettelin H."/>
            <person name="Glass J.I."/>
            <person name="Rusch D."/>
            <person name="Podicherti R."/>
            <person name="Tsui H.-C.T."/>
            <person name="Winkler M.E."/>
        </authorList>
    </citation>
    <scope>NUCLEOTIDE SEQUENCE</scope>
</reference>
<accession>A0A381Y7N5</accession>
<gene>
    <name evidence="1" type="ORF">METZ01_LOCUS125475</name>
</gene>
<name>A0A381Y7N5_9ZZZZ</name>
<evidence type="ECO:0000313" key="1">
    <source>
        <dbReference type="EMBL" id="SVA72621.1"/>
    </source>
</evidence>
<sequence>VIGQTVTAPAASTVEEQLPLTLA</sequence>
<dbReference type="AlphaFoldDB" id="A0A381Y7N5"/>
<protein>
    <submittedName>
        <fullName evidence="1">Uncharacterized protein</fullName>
    </submittedName>
</protein>
<feature type="non-terminal residue" evidence="1">
    <location>
        <position position="1"/>
    </location>
</feature>